<dbReference type="Pfam" id="PF04749">
    <property type="entry name" value="PLAC8"/>
    <property type="match status" value="1"/>
</dbReference>
<dbReference type="GO" id="GO:0035861">
    <property type="term" value="C:site of double-strand break"/>
    <property type="evidence" value="ECO:0007669"/>
    <property type="project" value="TreeGrafter"/>
</dbReference>
<organism evidence="12 13">
    <name type="scientific">Anisodus tanguticus</name>
    <dbReference type="NCBI Taxonomy" id="243964"/>
    <lineage>
        <taxon>Eukaryota</taxon>
        <taxon>Viridiplantae</taxon>
        <taxon>Streptophyta</taxon>
        <taxon>Embryophyta</taxon>
        <taxon>Tracheophyta</taxon>
        <taxon>Spermatophyta</taxon>
        <taxon>Magnoliopsida</taxon>
        <taxon>eudicotyledons</taxon>
        <taxon>Gunneridae</taxon>
        <taxon>Pentapetalae</taxon>
        <taxon>asterids</taxon>
        <taxon>lamiids</taxon>
        <taxon>Solanales</taxon>
        <taxon>Solanaceae</taxon>
        <taxon>Solanoideae</taxon>
        <taxon>Hyoscyameae</taxon>
        <taxon>Anisodus</taxon>
    </lineage>
</organism>
<comment type="caution">
    <text evidence="12">The sequence shown here is derived from an EMBL/GenBank/DDBJ whole genome shotgun (WGS) entry which is preliminary data.</text>
</comment>
<comment type="similarity">
    <text evidence="3">Belongs to the SMC family. SMC6 subfamily.</text>
</comment>
<evidence type="ECO:0000256" key="11">
    <source>
        <dbReference type="ARBA" id="ARBA00023242"/>
    </source>
</evidence>
<dbReference type="PANTHER" id="PTHR19306:SF6">
    <property type="entry name" value="STRUCTURAL MAINTENANCE OF CHROMOSOMES PROTEIN 6"/>
    <property type="match status" value="1"/>
</dbReference>
<dbReference type="GO" id="GO:0003684">
    <property type="term" value="F:damaged DNA binding"/>
    <property type="evidence" value="ECO:0007669"/>
    <property type="project" value="TreeGrafter"/>
</dbReference>
<proteinExistence type="inferred from homology"/>
<dbReference type="Gene3D" id="3.40.50.300">
    <property type="entry name" value="P-loop containing nucleotide triphosphate hydrolases"/>
    <property type="match status" value="1"/>
</dbReference>
<evidence type="ECO:0000313" key="13">
    <source>
        <dbReference type="Proteomes" id="UP001291623"/>
    </source>
</evidence>
<dbReference type="PANTHER" id="PTHR19306">
    <property type="entry name" value="STRUCTURAL MAINTENANCE OF CHROMOSOMES 5,6 SMC5, SMC6"/>
    <property type="match status" value="1"/>
</dbReference>
<accession>A0AAE1V9D5</accession>
<name>A0AAE1V9D5_9SOLA</name>
<dbReference type="GO" id="GO:0003697">
    <property type="term" value="F:single-stranded DNA binding"/>
    <property type="evidence" value="ECO:0007669"/>
    <property type="project" value="TreeGrafter"/>
</dbReference>
<evidence type="ECO:0000256" key="8">
    <source>
        <dbReference type="ARBA" id="ARBA00023054"/>
    </source>
</evidence>
<keyword evidence="9" id="KW-0233">DNA recombination</keyword>
<evidence type="ECO:0000256" key="5">
    <source>
        <dbReference type="ARBA" id="ARBA00022741"/>
    </source>
</evidence>
<dbReference type="NCBIfam" id="TIGR01571">
    <property type="entry name" value="A_thal_Cys_rich"/>
    <property type="match status" value="1"/>
</dbReference>
<keyword evidence="4" id="KW-0158">Chromosome</keyword>
<evidence type="ECO:0000256" key="4">
    <source>
        <dbReference type="ARBA" id="ARBA00022454"/>
    </source>
</evidence>
<evidence type="ECO:0000256" key="6">
    <source>
        <dbReference type="ARBA" id="ARBA00022763"/>
    </source>
</evidence>
<gene>
    <name evidence="12" type="ORF">RND71_028642</name>
</gene>
<reference evidence="12" key="1">
    <citation type="submission" date="2023-12" db="EMBL/GenBank/DDBJ databases">
        <title>Genome assembly of Anisodus tanguticus.</title>
        <authorList>
            <person name="Wang Y.-J."/>
        </authorList>
    </citation>
    <scope>NUCLEOTIDE SEQUENCE</scope>
    <source>
        <strain evidence="12">KB-2021</strain>
        <tissue evidence="12">Leaf</tissue>
    </source>
</reference>
<evidence type="ECO:0000256" key="10">
    <source>
        <dbReference type="ARBA" id="ARBA00023204"/>
    </source>
</evidence>
<evidence type="ECO:0000256" key="9">
    <source>
        <dbReference type="ARBA" id="ARBA00023172"/>
    </source>
</evidence>
<keyword evidence="5" id="KW-0547">Nucleotide-binding</keyword>
<evidence type="ECO:0000313" key="12">
    <source>
        <dbReference type="EMBL" id="KAK4353124.1"/>
    </source>
</evidence>
<dbReference type="InterPro" id="IPR006461">
    <property type="entry name" value="PLAC_motif_containing"/>
</dbReference>
<keyword evidence="10" id="KW-0234">DNA repair</keyword>
<dbReference type="GO" id="GO:0005524">
    <property type="term" value="F:ATP binding"/>
    <property type="evidence" value="ECO:0007669"/>
    <property type="project" value="UniProtKB-KW"/>
</dbReference>
<protein>
    <submittedName>
        <fullName evidence="12">Uncharacterized protein</fullName>
    </submittedName>
</protein>
<keyword evidence="6" id="KW-0227">DNA damage</keyword>
<evidence type="ECO:0000256" key="3">
    <source>
        <dbReference type="ARBA" id="ARBA00006793"/>
    </source>
</evidence>
<evidence type="ECO:0000256" key="1">
    <source>
        <dbReference type="ARBA" id="ARBA00004123"/>
    </source>
</evidence>
<evidence type="ECO:0000256" key="7">
    <source>
        <dbReference type="ARBA" id="ARBA00022840"/>
    </source>
</evidence>
<keyword evidence="11" id="KW-0539">Nucleus</keyword>
<dbReference type="GO" id="GO:0000724">
    <property type="term" value="P:double-strand break repair via homologous recombination"/>
    <property type="evidence" value="ECO:0007669"/>
    <property type="project" value="TreeGrafter"/>
</dbReference>
<evidence type="ECO:0000256" key="2">
    <source>
        <dbReference type="ARBA" id="ARBA00004286"/>
    </source>
</evidence>
<keyword evidence="13" id="KW-1185">Reference proteome</keyword>
<dbReference type="EMBL" id="JAVYJV010000015">
    <property type="protein sequence ID" value="KAK4353124.1"/>
    <property type="molecule type" value="Genomic_DNA"/>
</dbReference>
<dbReference type="GO" id="GO:0005634">
    <property type="term" value="C:nucleus"/>
    <property type="evidence" value="ECO:0007669"/>
    <property type="project" value="UniProtKB-SubCell"/>
</dbReference>
<dbReference type="AlphaFoldDB" id="A0AAE1V9D5"/>
<keyword evidence="7" id="KW-0067">ATP-binding</keyword>
<keyword evidence="8" id="KW-0175">Coiled coil</keyword>
<dbReference type="Proteomes" id="UP001291623">
    <property type="component" value="Unassembled WGS sequence"/>
</dbReference>
<sequence>MSAIRMCLCSSTAMETHSYLYFACQYSKTICQKLLNWSGLHRQTGDWTEEMLCVLKQIRHKRVNGEILRSLFAELRVGIWEGQGGGGKGEWRRRKQFGSSLSFLLSQFSCLIKQLVVHKCNECGQVLPESFEPPVDESWTSGIFGCAEDKDSCWRRFFCPCVLFGRNVKSLREDTPCSTPCVCHAIFVEGGIALVAATTTFHVTAEEVSSQVFQLLMANEEAKPTELNVLQLPISKGFDSEALDEVFQGINLIAFDQEKMDSAYGRGIVKLTAIVKARDVAPDACHKALELRWSKFQRNATLLKRQLTWQFNGHLGKKGISGHIKVSYEEKTLSIEVKMPQDASSSSVRDTRGLSDRFGSKWVWHQSQSGIWVGELIPTPLGGGPTQNPWAVAGGERSFSTLCFALALHEMTEAPFRAMDEFDVFMVSFTTWYCFVTFVKDRNALQGQLRTVSKFHKHDVKLDQSFIGALHVQYKATHFPPLLPGSKGT</sequence>
<dbReference type="GO" id="GO:0030915">
    <property type="term" value="C:Smc5-Smc6 complex"/>
    <property type="evidence" value="ECO:0007669"/>
    <property type="project" value="TreeGrafter"/>
</dbReference>
<comment type="subcellular location">
    <subcellularLocation>
        <location evidence="2">Chromosome</location>
    </subcellularLocation>
    <subcellularLocation>
        <location evidence="1">Nucleus</location>
    </subcellularLocation>
</comment>
<dbReference type="InterPro" id="IPR027417">
    <property type="entry name" value="P-loop_NTPase"/>
</dbReference>